<keyword evidence="3" id="KW-0269">Exonuclease</keyword>
<dbReference type="InterPro" id="IPR012337">
    <property type="entry name" value="RNaseH-like_sf"/>
</dbReference>
<dbReference type="RefSeq" id="WP_069717137.1">
    <property type="nucleotide sequence ID" value="NZ_MJEH01000022.1"/>
</dbReference>
<dbReference type="GO" id="GO:0008408">
    <property type="term" value="F:3'-5' exonuclease activity"/>
    <property type="evidence" value="ECO:0007669"/>
    <property type="project" value="TreeGrafter"/>
</dbReference>
<dbReference type="PANTHER" id="PTHR30231:SF41">
    <property type="entry name" value="DNA POLYMERASE III SUBUNIT EPSILON"/>
    <property type="match status" value="1"/>
</dbReference>
<keyword evidence="6" id="KW-1185">Reference proteome</keyword>
<dbReference type="Gene3D" id="3.30.420.10">
    <property type="entry name" value="Ribonuclease H-like superfamily/Ribonuclease H"/>
    <property type="match status" value="1"/>
</dbReference>
<dbReference type="EMBL" id="MJEH01000022">
    <property type="protein sequence ID" value="OEH92695.1"/>
    <property type="molecule type" value="Genomic_DNA"/>
</dbReference>
<dbReference type="SMART" id="SM00479">
    <property type="entry name" value="EXOIII"/>
    <property type="match status" value="1"/>
</dbReference>
<evidence type="ECO:0000313" key="6">
    <source>
        <dbReference type="Proteomes" id="UP000095209"/>
    </source>
</evidence>
<keyword evidence="1" id="KW-0540">Nuclease</keyword>
<evidence type="ECO:0000259" key="4">
    <source>
        <dbReference type="SMART" id="SM00479"/>
    </source>
</evidence>
<reference evidence="5 6" key="1">
    <citation type="submission" date="2016-08" db="EMBL/GenBank/DDBJ databases">
        <title>Genome of Bacillus solimangrovi GH2-4.</title>
        <authorList>
            <person name="Lim S."/>
            <person name="Kim B.-C."/>
        </authorList>
    </citation>
    <scope>NUCLEOTIDE SEQUENCE [LARGE SCALE GENOMIC DNA]</scope>
    <source>
        <strain evidence="5 6">GH2-4</strain>
    </source>
</reference>
<dbReference type="GO" id="GO:0045004">
    <property type="term" value="P:DNA replication proofreading"/>
    <property type="evidence" value="ECO:0007669"/>
    <property type="project" value="TreeGrafter"/>
</dbReference>
<dbReference type="PANTHER" id="PTHR30231">
    <property type="entry name" value="DNA POLYMERASE III SUBUNIT EPSILON"/>
    <property type="match status" value="1"/>
</dbReference>
<feature type="domain" description="Exonuclease" evidence="4">
    <location>
        <begin position="58"/>
        <end position="226"/>
    </location>
</feature>
<dbReference type="STRING" id="1305675.BFG57_01430"/>
<dbReference type="GO" id="GO:0003676">
    <property type="term" value="F:nucleic acid binding"/>
    <property type="evidence" value="ECO:0007669"/>
    <property type="project" value="InterPro"/>
</dbReference>
<evidence type="ECO:0000256" key="3">
    <source>
        <dbReference type="ARBA" id="ARBA00022839"/>
    </source>
</evidence>
<sequence>MLPIELKILKYYFFDQFLFKYKVKKASDSIVYHKISQHLKTYVHCKQFSEHTELSDCSFTIFDLETTGFLPELGNEIISIGAVKIEKCEVQYDDTFYKVLRPLQPVTSHTKQLTGLKGVDFKLGVSFPQGIYEFLQFCSESVLVAHPATFDIPFLQKSITNWKLPSISPTYIDSFAIANFLHGSKRNYLDSLVKHYHIEKRIRHHALNDALMTAEVFVHLLHECQQRSLNTLGDLKKLV</sequence>
<protein>
    <recommendedName>
        <fullName evidence="4">Exonuclease domain-containing protein</fullName>
    </recommendedName>
</protein>
<dbReference type="SUPFAM" id="SSF53098">
    <property type="entry name" value="Ribonuclease H-like"/>
    <property type="match status" value="1"/>
</dbReference>
<dbReference type="InterPro" id="IPR036397">
    <property type="entry name" value="RNaseH_sf"/>
</dbReference>
<name>A0A1E5LF37_9BACI</name>
<evidence type="ECO:0000256" key="1">
    <source>
        <dbReference type="ARBA" id="ARBA00022722"/>
    </source>
</evidence>
<accession>A0A1E5LF37</accession>
<dbReference type="FunFam" id="3.30.420.10:FF:000045">
    <property type="entry name" value="3'-5' exonuclease DinG"/>
    <property type="match status" value="1"/>
</dbReference>
<dbReference type="CDD" id="cd06127">
    <property type="entry name" value="DEDDh"/>
    <property type="match status" value="1"/>
</dbReference>
<dbReference type="Pfam" id="PF00929">
    <property type="entry name" value="RNase_T"/>
    <property type="match status" value="1"/>
</dbReference>
<comment type="caution">
    <text evidence="5">The sequence shown here is derived from an EMBL/GenBank/DDBJ whole genome shotgun (WGS) entry which is preliminary data.</text>
</comment>
<proteinExistence type="predicted"/>
<dbReference type="InterPro" id="IPR013520">
    <property type="entry name" value="Ribonucl_H"/>
</dbReference>
<evidence type="ECO:0000313" key="5">
    <source>
        <dbReference type="EMBL" id="OEH92695.1"/>
    </source>
</evidence>
<keyword evidence="2" id="KW-0378">Hydrolase</keyword>
<dbReference type="Proteomes" id="UP000095209">
    <property type="component" value="Unassembled WGS sequence"/>
</dbReference>
<organism evidence="5 6">
    <name type="scientific">Bacillus solimangrovi</name>
    <dbReference type="NCBI Taxonomy" id="1305675"/>
    <lineage>
        <taxon>Bacteria</taxon>
        <taxon>Bacillati</taxon>
        <taxon>Bacillota</taxon>
        <taxon>Bacilli</taxon>
        <taxon>Bacillales</taxon>
        <taxon>Bacillaceae</taxon>
        <taxon>Bacillus</taxon>
    </lineage>
</organism>
<dbReference type="GO" id="GO:0005829">
    <property type="term" value="C:cytosol"/>
    <property type="evidence" value="ECO:0007669"/>
    <property type="project" value="TreeGrafter"/>
</dbReference>
<dbReference type="OrthoDB" id="9804290at2"/>
<gene>
    <name evidence="5" type="ORF">BFG57_01430</name>
</gene>
<evidence type="ECO:0000256" key="2">
    <source>
        <dbReference type="ARBA" id="ARBA00022801"/>
    </source>
</evidence>
<dbReference type="AlphaFoldDB" id="A0A1E5LF37"/>